<sequence length="100" mass="11282">MNFLTTSFCCWHGGLPAILIYLVLLIKSMFVKSEILLFQDIKGIKLIIGLWIVACLGFAIYVTISSEPYYYFISFMIGLSACQCTKIWGEPEEELEEAAA</sequence>
<name>A0A1V4ASG0_9BACT</name>
<dbReference type="AlphaFoldDB" id="A0A1V4ASG0"/>
<gene>
    <name evidence="2" type="ORF">AYP45_11125</name>
</gene>
<dbReference type="STRING" id="1004156.AYP45_11125"/>
<proteinExistence type="predicted"/>
<keyword evidence="1" id="KW-0812">Transmembrane</keyword>
<reference evidence="2 3" key="1">
    <citation type="journal article" date="2017" name="Water Res.">
        <title>Discovery and metagenomic analysis of an anammox bacterial enrichment related to Candidatus "Brocadia caroliniensis" in a full-scale glycerol-fed nitritation-denitritation separate centrate treatment process.</title>
        <authorList>
            <person name="Park H."/>
            <person name="Brotto A.C."/>
            <person name="van Loosdrecht M.C."/>
            <person name="Chandran K."/>
        </authorList>
    </citation>
    <scope>NUCLEOTIDE SEQUENCE [LARGE SCALE GENOMIC DNA]</scope>
    <source>
        <strain evidence="2">26THWARD</strain>
    </source>
</reference>
<evidence type="ECO:0000313" key="2">
    <source>
        <dbReference type="EMBL" id="OOP56074.1"/>
    </source>
</evidence>
<evidence type="ECO:0000313" key="3">
    <source>
        <dbReference type="Proteomes" id="UP000189681"/>
    </source>
</evidence>
<evidence type="ECO:0000256" key="1">
    <source>
        <dbReference type="SAM" id="Phobius"/>
    </source>
</evidence>
<dbReference type="Proteomes" id="UP000189681">
    <property type="component" value="Unassembled WGS sequence"/>
</dbReference>
<comment type="caution">
    <text evidence="2">The sequence shown here is derived from an EMBL/GenBank/DDBJ whole genome shotgun (WGS) entry which is preliminary data.</text>
</comment>
<dbReference type="EMBL" id="AYTS01000102">
    <property type="protein sequence ID" value="OOP56074.1"/>
    <property type="molecule type" value="Genomic_DNA"/>
</dbReference>
<protein>
    <submittedName>
        <fullName evidence="2">Uncharacterized protein</fullName>
    </submittedName>
</protein>
<organism evidence="2 3">
    <name type="scientific">Candidatus Brocadia carolinensis</name>
    <dbReference type="NCBI Taxonomy" id="1004156"/>
    <lineage>
        <taxon>Bacteria</taxon>
        <taxon>Pseudomonadati</taxon>
        <taxon>Planctomycetota</taxon>
        <taxon>Candidatus Brocadiia</taxon>
        <taxon>Candidatus Brocadiales</taxon>
        <taxon>Candidatus Brocadiaceae</taxon>
        <taxon>Candidatus Brocadia</taxon>
    </lineage>
</organism>
<keyword evidence="1" id="KW-1133">Transmembrane helix</keyword>
<feature type="transmembrane region" description="Helical" evidence="1">
    <location>
        <begin position="43"/>
        <end position="63"/>
    </location>
</feature>
<feature type="transmembrane region" description="Helical" evidence="1">
    <location>
        <begin position="12"/>
        <end position="31"/>
    </location>
</feature>
<keyword evidence="1" id="KW-0472">Membrane</keyword>
<accession>A0A1V4ASG0</accession>